<keyword evidence="5" id="KW-1185">Reference proteome</keyword>
<reference evidence="3" key="2">
    <citation type="submission" date="2024-04" db="EMBL/GenBank/DDBJ databases">
        <authorList>
            <person name="Chen Y."/>
            <person name="Shah S."/>
            <person name="Dougan E. K."/>
            <person name="Thang M."/>
            <person name="Chan C."/>
        </authorList>
    </citation>
    <scope>NUCLEOTIDE SEQUENCE [LARGE SCALE GENOMIC DNA]</scope>
</reference>
<keyword evidence="4" id="KW-0808">Transferase</keyword>
<proteinExistence type="predicted"/>
<evidence type="ECO:0000313" key="4">
    <source>
        <dbReference type="EMBL" id="CAL4761598.1"/>
    </source>
</evidence>
<evidence type="ECO:0000256" key="1">
    <source>
        <dbReference type="SAM" id="SignalP"/>
    </source>
</evidence>
<name>A0A9P1FFM7_9DINO</name>
<evidence type="ECO:0000313" key="2">
    <source>
        <dbReference type="EMBL" id="CAI3974286.1"/>
    </source>
</evidence>
<organism evidence="2">
    <name type="scientific">Cladocopium goreaui</name>
    <dbReference type="NCBI Taxonomy" id="2562237"/>
    <lineage>
        <taxon>Eukaryota</taxon>
        <taxon>Sar</taxon>
        <taxon>Alveolata</taxon>
        <taxon>Dinophyceae</taxon>
        <taxon>Suessiales</taxon>
        <taxon>Symbiodiniaceae</taxon>
        <taxon>Cladocopium</taxon>
    </lineage>
</organism>
<dbReference type="OrthoDB" id="10495590at2759"/>
<keyword evidence="1" id="KW-0732">Signal</keyword>
<sequence>MLWAERLPWLPLLVTVHCFADEQLWELHAKLVDAQDYPKLTEKVYPYLITPSLRAFSAHFFLVLREPHFNTCRWTNAIRITEDIVELGFSIDMLRTVNRCGPGFDHLCKFYDEPLIRRSPKLDAVFRSKAPNGYVGFLIGRYWAEEEPLCPHQLQSDEDPFIVMQHPFRRLHPKPDVWGEWLSRSLQYAGLDEWNPGNPGNPDEIVKMAVQAAPDVCIHSVQDAWSALWPQAPPKSMIVLGCSDMNHDPTSPLLEKGAGGLFIDVSSKLIENAQRKWSAPHRMILNIKAQPHNIAELLKNYSSYVEDVEVLQVDVDTMDGRLVEELLAHTKPRAVVVEVRDSLPFPFRYACLTHDTKHLPWGGANFAFWLHLLRRHGLHLVRMDLRDAVFARTEAPTIRTFLGAMACYLRKFVLVPTPLQAMELWTRKTLREIDRKTVLRHHWIASHPPDVIEEIWRNMTTTSPDVRFHLDV</sequence>
<dbReference type="GO" id="GO:0016301">
    <property type="term" value="F:kinase activity"/>
    <property type="evidence" value="ECO:0007669"/>
    <property type="project" value="UniProtKB-KW"/>
</dbReference>
<feature type="chain" id="PRO_5043271795" evidence="1">
    <location>
        <begin position="21"/>
        <end position="472"/>
    </location>
</feature>
<comment type="caution">
    <text evidence="2">The sequence shown here is derived from an EMBL/GenBank/DDBJ whole genome shotgun (WGS) entry which is preliminary data.</text>
</comment>
<accession>A0A9P1FFM7</accession>
<dbReference type="EMBL" id="CAMXCT030000125">
    <property type="protein sequence ID" value="CAL4761598.1"/>
    <property type="molecule type" value="Genomic_DNA"/>
</dbReference>
<protein>
    <submittedName>
        <fullName evidence="4">Serine/threonine-protein kinase CTR1</fullName>
    </submittedName>
</protein>
<dbReference type="AlphaFoldDB" id="A0A9P1FFM7"/>
<dbReference type="EMBL" id="CAMXCT010000125">
    <property type="protein sequence ID" value="CAI3974286.1"/>
    <property type="molecule type" value="Genomic_DNA"/>
</dbReference>
<dbReference type="Proteomes" id="UP001152797">
    <property type="component" value="Unassembled WGS sequence"/>
</dbReference>
<evidence type="ECO:0000313" key="3">
    <source>
        <dbReference type="EMBL" id="CAL1127661.1"/>
    </source>
</evidence>
<feature type="signal peptide" evidence="1">
    <location>
        <begin position="1"/>
        <end position="20"/>
    </location>
</feature>
<keyword evidence="4" id="KW-0418">Kinase</keyword>
<evidence type="ECO:0000313" key="5">
    <source>
        <dbReference type="Proteomes" id="UP001152797"/>
    </source>
</evidence>
<reference evidence="2" key="1">
    <citation type="submission" date="2022-10" db="EMBL/GenBank/DDBJ databases">
        <authorList>
            <person name="Chen Y."/>
            <person name="Dougan E. K."/>
            <person name="Chan C."/>
            <person name="Rhodes N."/>
            <person name="Thang M."/>
        </authorList>
    </citation>
    <scope>NUCLEOTIDE SEQUENCE</scope>
</reference>
<gene>
    <name evidence="2" type="ORF">C1SCF055_LOCUS2704</name>
</gene>
<dbReference type="EMBL" id="CAMXCT020000125">
    <property type="protein sequence ID" value="CAL1127661.1"/>
    <property type="molecule type" value="Genomic_DNA"/>
</dbReference>